<gene>
    <name evidence="3" type="ORF">RYX45_25705</name>
</gene>
<protein>
    <submittedName>
        <fullName evidence="3">Lyase family protein</fullName>
    </submittedName>
</protein>
<feature type="non-terminal residue" evidence="3">
    <location>
        <position position="1"/>
    </location>
</feature>
<feature type="non-terminal residue" evidence="3">
    <location>
        <position position="77"/>
    </location>
</feature>
<reference evidence="3" key="1">
    <citation type="submission" date="2023-10" db="EMBL/GenBank/DDBJ databases">
        <title>Screening of Alkalihalophilus pseudofirmusBZ-TG-HK211 and Its Alleviation of Salt Stress on Rapeseed Growth.</title>
        <authorList>
            <person name="Zhao B."/>
            <person name="Guo T."/>
        </authorList>
    </citation>
    <scope>NUCLEOTIDE SEQUENCE</scope>
    <source>
        <strain evidence="3">BZ-TG-HK211</strain>
    </source>
</reference>
<dbReference type="Pfam" id="PF00206">
    <property type="entry name" value="Lyase_1"/>
    <property type="match status" value="1"/>
</dbReference>
<dbReference type="InterPro" id="IPR022761">
    <property type="entry name" value="Fumarate_lyase_N"/>
</dbReference>
<name>A0AAJ2NTX6_ALKPS</name>
<dbReference type="GO" id="GO:0008797">
    <property type="term" value="F:aspartate ammonia-lyase activity"/>
    <property type="evidence" value="ECO:0007669"/>
    <property type="project" value="TreeGrafter"/>
</dbReference>
<sequence length="77" mass="8268">IMAAADEVIDGRHHDQFVVDPIQGGAGTSINMNTNEVLANRALELIGEQKGNYKVISPNSHVNMAQSINDAFPTAIH</sequence>
<evidence type="ECO:0000313" key="3">
    <source>
        <dbReference type="EMBL" id="MDV2888561.1"/>
    </source>
</evidence>
<dbReference type="PANTHER" id="PTHR42696">
    <property type="entry name" value="ASPARTATE AMMONIA-LYASE"/>
    <property type="match status" value="1"/>
</dbReference>
<dbReference type="Gene3D" id="1.10.275.10">
    <property type="entry name" value="Fumarase/aspartase (N-terminal domain)"/>
    <property type="match status" value="1"/>
</dbReference>
<proteinExistence type="predicted"/>
<dbReference type="InterPro" id="IPR051546">
    <property type="entry name" value="Aspartate_Ammonia-Lyase"/>
</dbReference>
<dbReference type="PANTHER" id="PTHR42696:SF2">
    <property type="entry name" value="ASPARTATE AMMONIA-LYASE"/>
    <property type="match status" value="1"/>
</dbReference>
<accession>A0AAJ2NTX6</accession>
<dbReference type="InterPro" id="IPR008948">
    <property type="entry name" value="L-Aspartase-like"/>
</dbReference>
<dbReference type="GO" id="GO:0005829">
    <property type="term" value="C:cytosol"/>
    <property type="evidence" value="ECO:0007669"/>
    <property type="project" value="TreeGrafter"/>
</dbReference>
<organism evidence="3 4">
    <name type="scientific">Alkalihalophilus pseudofirmus</name>
    <name type="common">Bacillus pseudofirmus</name>
    <dbReference type="NCBI Taxonomy" id="79885"/>
    <lineage>
        <taxon>Bacteria</taxon>
        <taxon>Bacillati</taxon>
        <taxon>Bacillota</taxon>
        <taxon>Bacilli</taxon>
        <taxon>Bacillales</taxon>
        <taxon>Bacillaceae</taxon>
        <taxon>Alkalihalophilus</taxon>
    </lineage>
</organism>
<dbReference type="RefSeq" id="WP_323468435.1">
    <property type="nucleotide sequence ID" value="NZ_JAWJAY010001650.1"/>
</dbReference>
<evidence type="ECO:0000313" key="4">
    <source>
        <dbReference type="Proteomes" id="UP001285636"/>
    </source>
</evidence>
<dbReference type="GO" id="GO:0006531">
    <property type="term" value="P:aspartate metabolic process"/>
    <property type="evidence" value="ECO:0007669"/>
    <property type="project" value="TreeGrafter"/>
</dbReference>
<dbReference type="Proteomes" id="UP001285636">
    <property type="component" value="Unassembled WGS sequence"/>
</dbReference>
<dbReference type="AlphaFoldDB" id="A0AAJ2NTX6"/>
<dbReference type="SUPFAM" id="SSF48557">
    <property type="entry name" value="L-aspartase-like"/>
    <property type="match status" value="1"/>
</dbReference>
<evidence type="ECO:0000256" key="1">
    <source>
        <dbReference type="ARBA" id="ARBA00023239"/>
    </source>
</evidence>
<comment type="caution">
    <text evidence="3">The sequence shown here is derived from an EMBL/GenBank/DDBJ whole genome shotgun (WGS) entry which is preliminary data.</text>
</comment>
<keyword evidence="1 3" id="KW-0456">Lyase</keyword>
<feature type="domain" description="Fumarate lyase N-terminal" evidence="2">
    <location>
        <begin position="1"/>
        <end position="77"/>
    </location>
</feature>
<dbReference type="InterPro" id="IPR024083">
    <property type="entry name" value="Fumarase/histidase_N"/>
</dbReference>
<dbReference type="EMBL" id="JAWJAY010001650">
    <property type="protein sequence ID" value="MDV2888561.1"/>
    <property type="molecule type" value="Genomic_DNA"/>
</dbReference>
<evidence type="ECO:0000259" key="2">
    <source>
        <dbReference type="Pfam" id="PF00206"/>
    </source>
</evidence>